<proteinExistence type="predicted"/>
<sequence length="128" mass="15486">MLPMMRMNDERWRKTSLGRSYWHVGMVSVLKSGKYQRRRWIVFLRMRQLIARYSGLELKDWRTLAAFSEMRSPNHQMMLKLIYDAFWRMQMQEYPSTSYSLLNGLHENSKGDIRLPAADWKLTLRKLP</sequence>
<dbReference type="AlphaFoldDB" id="A0A0C2ZRH8"/>
<evidence type="ECO:0000313" key="1">
    <source>
        <dbReference type="EMBL" id="KIM64123.1"/>
    </source>
</evidence>
<dbReference type="Proteomes" id="UP000053989">
    <property type="component" value="Unassembled WGS sequence"/>
</dbReference>
<organism evidence="1 2">
    <name type="scientific">Scleroderma citrinum Foug A</name>
    <dbReference type="NCBI Taxonomy" id="1036808"/>
    <lineage>
        <taxon>Eukaryota</taxon>
        <taxon>Fungi</taxon>
        <taxon>Dikarya</taxon>
        <taxon>Basidiomycota</taxon>
        <taxon>Agaricomycotina</taxon>
        <taxon>Agaricomycetes</taxon>
        <taxon>Agaricomycetidae</taxon>
        <taxon>Boletales</taxon>
        <taxon>Sclerodermatineae</taxon>
        <taxon>Sclerodermataceae</taxon>
        <taxon>Scleroderma</taxon>
    </lineage>
</organism>
<protein>
    <submittedName>
        <fullName evidence="1">Uncharacterized protein</fullName>
    </submittedName>
</protein>
<dbReference type="HOGENOM" id="CLU_1960878_0_0_1"/>
<dbReference type="InParanoid" id="A0A0C2ZRH8"/>
<keyword evidence="2" id="KW-1185">Reference proteome</keyword>
<name>A0A0C2ZRH8_9AGAM</name>
<dbReference type="EMBL" id="KN822030">
    <property type="protein sequence ID" value="KIM64123.1"/>
    <property type="molecule type" value="Genomic_DNA"/>
</dbReference>
<accession>A0A0C2ZRH8</accession>
<reference evidence="2" key="2">
    <citation type="submission" date="2015-01" db="EMBL/GenBank/DDBJ databases">
        <title>Evolutionary Origins and Diversification of the Mycorrhizal Mutualists.</title>
        <authorList>
            <consortium name="DOE Joint Genome Institute"/>
            <consortium name="Mycorrhizal Genomics Consortium"/>
            <person name="Kohler A."/>
            <person name="Kuo A."/>
            <person name="Nagy L.G."/>
            <person name="Floudas D."/>
            <person name="Copeland A."/>
            <person name="Barry K.W."/>
            <person name="Cichocki N."/>
            <person name="Veneault-Fourrey C."/>
            <person name="LaButti K."/>
            <person name="Lindquist E.A."/>
            <person name="Lipzen A."/>
            <person name="Lundell T."/>
            <person name="Morin E."/>
            <person name="Murat C."/>
            <person name="Riley R."/>
            <person name="Ohm R."/>
            <person name="Sun H."/>
            <person name="Tunlid A."/>
            <person name="Henrissat B."/>
            <person name="Grigoriev I.V."/>
            <person name="Hibbett D.S."/>
            <person name="Martin F."/>
        </authorList>
    </citation>
    <scope>NUCLEOTIDE SEQUENCE [LARGE SCALE GENOMIC DNA]</scope>
    <source>
        <strain evidence="2">Foug A</strain>
    </source>
</reference>
<evidence type="ECO:0000313" key="2">
    <source>
        <dbReference type="Proteomes" id="UP000053989"/>
    </source>
</evidence>
<reference evidence="1 2" key="1">
    <citation type="submission" date="2014-04" db="EMBL/GenBank/DDBJ databases">
        <authorList>
            <consortium name="DOE Joint Genome Institute"/>
            <person name="Kuo A."/>
            <person name="Kohler A."/>
            <person name="Nagy L.G."/>
            <person name="Floudas D."/>
            <person name="Copeland A."/>
            <person name="Barry K.W."/>
            <person name="Cichocki N."/>
            <person name="Veneault-Fourrey C."/>
            <person name="LaButti K."/>
            <person name="Lindquist E.A."/>
            <person name="Lipzen A."/>
            <person name="Lundell T."/>
            <person name="Morin E."/>
            <person name="Murat C."/>
            <person name="Sun H."/>
            <person name="Tunlid A."/>
            <person name="Henrissat B."/>
            <person name="Grigoriev I.V."/>
            <person name="Hibbett D.S."/>
            <person name="Martin F."/>
            <person name="Nordberg H.P."/>
            <person name="Cantor M.N."/>
            <person name="Hua S.X."/>
        </authorList>
    </citation>
    <scope>NUCLEOTIDE SEQUENCE [LARGE SCALE GENOMIC DNA]</scope>
    <source>
        <strain evidence="1 2">Foug A</strain>
    </source>
</reference>
<gene>
    <name evidence="1" type="ORF">SCLCIDRAFT_658312</name>
</gene>